<name>A0AAE0T8Z9_9BIVA</name>
<reference evidence="1" key="2">
    <citation type="journal article" date="2021" name="Genome Biol. Evol.">
        <title>Developing a high-quality reference genome for a parasitic bivalve with doubly uniparental inheritance (Bivalvia: Unionida).</title>
        <authorList>
            <person name="Smith C.H."/>
        </authorList>
    </citation>
    <scope>NUCLEOTIDE SEQUENCE</scope>
    <source>
        <strain evidence="1">CHS0354</strain>
        <tissue evidence="1">Mantle</tissue>
    </source>
</reference>
<evidence type="ECO:0008006" key="3">
    <source>
        <dbReference type="Google" id="ProtNLM"/>
    </source>
</evidence>
<protein>
    <recommendedName>
        <fullName evidence="3">RNase H type-1 domain-containing protein</fullName>
    </recommendedName>
</protein>
<dbReference type="EMBL" id="JAEAOA010000138">
    <property type="protein sequence ID" value="KAK3605470.1"/>
    <property type="molecule type" value="Genomic_DNA"/>
</dbReference>
<evidence type="ECO:0000313" key="2">
    <source>
        <dbReference type="Proteomes" id="UP001195483"/>
    </source>
</evidence>
<gene>
    <name evidence="1" type="ORF">CHS0354_001452</name>
</gene>
<reference evidence="1" key="1">
    <citation type="journal article" date="2021" name="Genome Biol. Evol.">
        <title>A High-Quality Reference Genome for a Parasitic Bivalve with Doubly Uniparental Inheritance (Bivalvia: Unionida).</title>
        <authorList>
            <person name="Smith C.H."/>
        </authorList>
    </citation>
    <scope>NUCLEOTIDE SEQUENCE</scope>
    <source>
        <strain evidence="1">CHS0354</strain>
    </source>
</reference>
<proteinExistence type="predicted"/>
<dbReference type="Proteomes" id="UP001195483">
    <property type="component" value="Unassembled WGS sequence"/>
</dbReference>
<evidence type="ECO:0000313" key="1">
    <source>
        <dbReference type="EMBL" id="KAK3605470.1"/>
    </source>
</evidence>
<accession>A0AAE0T8Z9</accession>
<reference evidence="1" key="3">
    <citation type="submission" date="2023-05" db="EMBL/GenBank/DDBJ databases">
        <authorList>
            <person name="Smith C.H."/>
        </authorList>
    </citation>
    <scope>NUCLEOTIDE SEQUENCE</scope>
    <source>
        <strain evidence="1">CHS0354</strain>
        <tissue evidence="1">Mantle</tissue>
    </source>
</reference>
<dbReference type="AlphaFoldDB" id="A0AAE0T8Z9"/>
<organism evidence="1 2">
    <name type="scientific">Potamilus streckersoni</name>
    <dbReference type="NCBI Taxonomy" id="2493646"/>
    <lineage>
        <taxon>Eukaryota</taxon>
        <taxon>Metazoa</taxon>
        <taxon>Spiralia</taxon>
        <taxon>Lophotrochozoa</taxon>
        <taxon>Mollusca</taxon>
        <taxon>Bivalvia</taxon>
        <taxon>Autobranchia</taxon>
        <taxon>Heteroconchia</taxon>
        <taxon>Palaeoheterodonta</taxon>
        <taxon>Unionida</taxon>
        <taxon>Unionoidea</taxon>
        <taxon>Unionidae</taxon>
        <taxon>Ambleminae</taxon>
        <taxon>Lampsilini</taxon>
        <taxon>Potamilus</taxon>
    </lineage>
</organism>
<comment type="caution">
    <text evidence="1">The sequence shown here is derived from an EMBL/GenBank/DDBJ whole genome shotgun (WGS) entry which is preliminary data.</text>
</comment>
<keyword evidence="2" id="KW-1185">Reference proteome</keyword>
<sequence length="143" mass="16693">MELKGVKIDFLWIPSHIQLTGNDKADAAAKPLDYSVHELFSLIFHAITGQWQQRWMTTNNGKTLHAIKTQNKNRPTTDNNYSQILDIKAILAINHCSESNNCYRPTNAEYPDYHNKRNDDKRRHITHKPWKELVCILNPNHTF</sequence>